<sequence length="115" mass="13416">IPEVPTWDLEPAKYFIKISSEDLVKLEKCSMLTIDKKIEADLNDAINVVERMCNVKISDEINSLIYFDYLGVCQLREDNEKLTRTECDQKWHNKIISNAAHQYEDYFLAPSSKQN</sequence>
<dbReference type="GO" id="GO:0006450">
    <property type="term" value="P:regulation of translational fidelity"/>
    <property type="evidence" value="ECO:0007669"/>
    <property type="project" value="InterPro"/>
</dbReference>
<organism evidence="1 2">
    <name type="scientific">Brachionus plicatilis</name>
    <name type="common">Marine rotifer</name>
    <name type="synonym">Brachionus muelleri</name>
    <dbReference type="NCBI Taxonomy" id="10195"/>
    <lineage>
        <taxon>Eukaryota</taxon>
        <taxon>Metazoa</taxon>
        <taxon>Spiralia</taxon>
        <taxon>Gnathifera</taxon>
        <taxon>Rotifera</taxon>
        <taxon>Eurotatoria</taxon>
        <taxon>Monogononta</taxon>
        <taxon>Pseudotrocha</taxon>
        <taxon>Ploima</taxon>
        <taxon>Brachionidae</taxon>
        <taxon>Brachionus</taxon>
    </lineage>
</organism>
<name>A0A3M7SNK6_BRAPC</name>
<evidence type="ECO:0000313" key="1">
    <source>
        <dbReference type="EMBL" id="RNA37414.1"/>
    </source>
</evidence>
<keyword evidence="2" id="KW-1185">Reference proteome</keyword>
<gene>
    <name evidence="1" type="ORF">BpHYR1_010953</name>
</gene>
<dbReference type="SUPFAM" id="SSF141000">
    <property type="entry name" value="Glu-tRNAGln amidotransferase C subunit"/>
    <property type="match status" value="1"/>
</dbReference>
<proteinExistence type="predicted"/>
<feature type="non-terminal residue" evidence="1">
    <location>
        <position position="1"/>
    </location>
</feature>
<dbReference type="EMBL" id="REGN01001049">
    <property type="protein sequence ID" value="RNA37414.1"/>
    <property type="molecule type" value="Genomic_DNA"/>
</dbReference>
<protein>
    <submittedName>
        <fullName evidence="1">Uncharacterized protein</fullName>
    </submittedName>
</protein>
<reference evidence="1 2" key="1">
    <citation type="journal article" date="2018" name="Sci. Rep.">
        <title>Genomic signatures of local adaptation to the degree of environmental predictability in rotifers.</title>
        <authorList>
            <person name="Franch-Gras L."/>
            <person name="Hahn C."/>
            <person name="Garcia-Roger E.M."/>
            <person name="Carmona M.J."/>
            <person name="Serra M."/>
            <person name="Gomez A."/>
        </authorList>
    </citation>
    <scope>NUCLEOTIDE SEQUENCE [LARGE SCALE GENOMIC DNA]</scope>
    <source>
        <strain evidence="1">HYR1</strain>
    </source>
</reference>
<dbReference type="Proteomes" id="UP000276133">
    <property type="component" value="Unassembled WGS sequence"/>
</dbReference>
<dbReference type="AlphaFoldDB" id="A0A3M7SNK6"/>
<comment type="caution">
    <text evidence="1">The sequence shown here is derived from an EMBL/GenBank/DDBJ whole genome shotgun (WGS) entry which is preliminary data.</text>
</comment>
<evidence type="ECO:0000313" key="2">
    <source>
        <dbReference type="Proteomes" id="UP000276133"/>
    </source>
</evidence>
<accession>A0A3M7SNK6</accession>
<dbReference type="InterPro" id="IPR036113">
    <property type="entry name" value="Asp/Glu-ADT_sf_sub_c"/>
</dbReference>
<dbReference type="OrthoDB" id="10120550at2759"/>